<sequence>MTLRTVLKVNGMIIRGIIPRAIMPLAHWDGDHAEIGDGVPVLVKHARKKNKDTRTPSWG</sequence>
<keyword evidence="2" id="KW-1185">Reference proteome</keyword>
<organism evidence="1 2">
    <name type="scientific">Gracilariopsis chorda</name>
    <dbReference type="NCBI Taxonomy" id="448386"/>
    <lineage>
        <taxon>Eukaryota</taxon>
        <taxon>Rhodophyta</taxon>
        <taxon>Florideophyceae</taxon>
        <taxon>Rhodymeniophycidae</taxon>
        <taxon>Gracilariales</taxon>
        <taxon>Gracilariaceae</taxon>
        <taxon>Gracilariopsis</taxon>
    </lineage>
</organism>
<protein>
    <submittedName>
        <fullName evidence="1">Uncharacterized protein</fullName>
    </submittedName>
</protein>
<evidence type="ECO:0000313" key="1">
    <source>
        <dbReference type="EMBL" id="PXF46843.1"/>
    </source>
</evidence>
<accession>A0A2V3IXQ5</accession>
<dbReference type="EMBL" id="NBIV01000032">
    <property type="protein sequence ID" value="PXF46843.1"/>
    <property type="molecule type" value="Genomic_DNA"/>
</dbReference>
<evidence type="ECO:0000313" key="2">
    <source>
        <dbReference type="Proteomes" id="UP000247409"/>
    </source>
</evidence>
<reference evidence="1 2" key="1">
    <citation type="journal article" date="2018" name="Mol. Biol. Evol.">
        <title>Analysis of the draft genome of the red seaweed Gracilariopsis chorda provides insights into genome size evolution in Rhodophyta.</title>
        <authorList>
            <person name="Lee J."/>
            <person name="Yang E.C."/>
            <person name="Graf L."/>
            <person name="Yang J.H."/>
            <person name="Qiu H."/>
            <person name="Zel Zion U."/>
            <person name="Chan C.X."/>
            <person name="Stephens T.G."/>
            <person name="Weber A.P.M."/>
            <person name="Boo G.H."/>
            <person name="Boo S.M."/>
            <person name="Kim K.M."/>
            <person name="Shin Y."/>
            <person name="Jung M."/>
            <person name="Lee S.J."/>
            <person name="Yim H.S."/>
            <person name="Lee J.H."/>
            <person name="Bhattacharya D."/>
            <person name="Yoon H.S."/>
        </authorList>
    </citation>
    <scope>NUCLEOTIDE SEQUENCE [LARGE SCALE GENOMIC DNA]</scope>
    <source>
        <strain evidence="1 2">SKKU-2015</strain>
        <tissue evidence="1">Whole body</tissue>
    </source>
</reference>
<name>A0A2V3IXQ5_9FLOR</name>
<proteinExistence type="predicted"/>
<dbReference type="Proteomes" id="UP000247409">
    <property type="component" value="Unassembled WGS sequence"/>
</dbReference>
<comment type="caution">
    <text evidence="1">The sequence shown here is derived from an EMBL/GenBank/DDBJ whole genome shotgun (WGS) entry which is preliminary data.</text>
</comment>
<gene>
    <name evidence="1" type="ORF">BWQ96_03372</name>
</gene>
<dbReference type="AlphaFoldDB" id="A0A2V3IXQ5"/>